<dbReference type="EMBL" id="MFCV01000024">
    <property type="protein sequence ID" value="OGE32596.1"/>
    <property type="molecule type" value="Genomic_DNA"/>
</dbReference>
<evidence type="ECO:0000256" key="4">
    <source>
        <dbReference type="ARBA" id="ARBA00022692"/>
    </source>
</evidence>
<dbReference type="STRING" id="1797768.A3C59_02130"/>
<feature type="transmembrane region" description="Helical" evidence="7">
    <location>
        <begin position="60"/>
        <end position="80"/>
    </location>
</feature>
<evidence type="ECO:0000256" key="6">
    <source>
        <dbReference type="ARBA" id="ARBA00023136"/>
    </source>
</evidence>
<keyword evidence="5 7" id="KW-1133">Transmembrane helix</keyword>
<dbReference type="InterPro" id="IPR007341">
    <property type="entry name" value="Transgly_assoc"/>
</dbReference>
<accession>A0A1F5JV99</accession>
<evidence type="ECO:0000313" key="8">
    <source>
        <dbReference type="EMBL" id="OGE32596.1"/>
    </source>
</evidence>
<dbReference type="GO" id="GO:0005886">
    <property type="term" value="C:plasma membrane"/>
    <property type="evidence" value="ECO:0007669"/>
    <property type="project" value="UniProtKB-SubCell"/>
</dbReference>
<evidence type="ECO:0000256" key="5">
    <source>
        <dbReference type="ARBA" id="ARBA00022989"/>
    </source>
</evidence>
<comment type="caution">
    <text evidence="8">The sequence shown here is derived from an EMBL/GenBank/DDBJ whole genome shotgun (WGS) entry which is preliminary data.</text>
</comment>
<sequence>MGILSWILFGMITGIVANIIDPYPERGGLIGAVILGILGAILGGILGNVVFGIGISGFNFPSFAVAVLGSLLLLFIGRAFGRA</sequence>
<keyword evidence="6 7" id="KW-0472">Membrane</keyword>
<keyword evidence="4 7" id="KW-0812">Transmembrane</keyword>
<protein>
    <recommendedName>
        <fullName evidence="10">Transglycosylase</fullName>
    </recommendedName>
</protein>
<organism evidence="8 9">
    <name type="scientific">Candidatus Daviesbacteria bacterium RIFCSPHIGHO2_02_FULL_36_13</name>
    <dbReference type="NCBI Taxonomy" id="1797768"/>
    <lineage>
        <taxon>Bacteria</taxon>
        <taxon>Candidatus Daviesiibacteriota</taxon>
    </lineage>
</organism>
<dbReference type="Proteomes" id="UP000176902">
    <property type="component" value="Unassembled WGS sequence"/>
</dbReference>
<feature type="transmembrane region" description="Helical" evidence="7">
    <location>
        <begin position="30"/>
        <end position="54"/>
    </location>
</feature>
<dbReference type="AlphaFoldDB" id="A0A1F5JV99"/>
<comment type="similarity">
    <text evidence="2">Belongs to the UPF0410 family.</text>
</comment>
<evidence type="ECO:0000256" key="3">
    <source>
        <dbReference type="ARBA" id="ARBA00022475"/>
    </source>
</evidence>
<evidence type="ECO:0008006" key="10">
    <source>
        <dbReference type="Google" id="ProtNLM"/>
    </source>
</evidence>
<comment type="subcellular location">
    <subcellularLocation>
        <location evidence="1">Cell membrane</location>
        <topology evidence="1">Multi-pass membrane protein</topology>
    </subcellularLocation>
</comment>
<dbReference type="Pfam" id="PF04226">
    <property type="entry name" value="Transgly_assoc"/>
    <property type="match status" value="1"/>
</dbReference>
<evidence type="ECO:0000256" key="2">
    <source>
        <dbReference type="ARBA" id="ARBA00011006"/>
    </source>
</evidence>
<evidence type="ECO:0000313" key="9">
    <source>
        <dbReference type="Proteomes" id="UP000176902"/>
    </source>
</evidence>
<name>A0A1F5JV99_9BACT</name>
<keyword evidence="3" id="KW-1003">Cell membrane</keyword>
<evidence type="ECO:0000256" key="1">
    <source>
        <dbReference type="ARBA" id="ARBA00004651"/>
    </source>
</evidence>
<reference evidence="8 9" key="1">
    <citation type="journal article" date="2016" name="Nat. Commun.">
        <title>Thousands of microbial genomes shed light on interconnected biogeochemical processes in an aquifer system.</title>
        <authorList>
            <person name="Anantharaman K."/>
            <person name="Brown C.T."/>
            <person name="Hug L.A."/>
            <person name="Sharon I."/>
            <person name="Castelle C.J."/>
            <person name="Probst A.J."/>
            <person name="Thomas B.C."/>
            <person name="Singh A."/>
            <person name="Wilkins M.J."/>
            <person name="Karaoz U."/>
            <person name="Brodie E.L."/>
            <person name="Williams K.H."/>
            <person name="Hubbard S.S."/>
            <person name="Banfield J.F."/>
        </authorList>
    </citation>
    <scope>NUCLEOTIDE SEQUENCE [LARGE SCALE GENOMIC DNA]</scope>
</reference>
<dbReference type="PANTHER" id="PTHR33884:SF3">
    <property type="entry name" value="UPF0410 PROTEIN YMGE"/>
    <property type="match status" value="1"/>
</dbReference>
<gene>
    <name evidence="8" type="ORF">A3C59_02130</name>
</gene>
<dbReference type="PANTHER" id="PTHR33884">
    <property type="entry name" value="UPF0410 PROTEIN YMGE"/>
    <property type="match status" value="1"/>
</dbReference>
<feature type="transmembrane region" description="Helical" evidence="7">
    <location>
        <begin position="6"/>
        <end position="23"/>
    </location>
</feature>
<proteinExistence type="inferred from homology"/>
<evidence type="ECO:0000256" key="7">
    <source>
        <dbReference type="SAM" id="Phobius"/>
    </source>
</evidence>